<sequence>MKTTLRQTAVYSAVMLCIVLTGCASSGGQSNDASPEALANNPFAAPGATSFDQVKVKTLRVFGDSYSALDYTDTRGTINWATELGKRGRAERVDNYAIGGARAATGRYNSFDRQINSALKGNNPIGSGDPLDANLSVVYLGYNDIGRHGSSDGLRSARAGYFDGINTLIQAGATNGNNRIFLTQIHDWSRNPRNDPGIQSQVFMWNDFVVSQANANPNIVAVDLFTVFERIYANPGRFGFVNVDKVDYARSSIDALYFDSQHFGDRGQDVISRTFEHYITRGWEWASTVNAGAEAALRLNQDIDNQVLLFNHNSRNQPRSGFAVQALGSLGEESYRSARYEMFPGSTNPARVDMVGKLNLTGSDTRGVALSFQPEQYAGNGANRIGLAINTSHTPRYFNERNTPLSQKSDFSATTMFWHKKLQGFDFTTQASFLRTKFDSYKYDDLLDLRVANAGAGSTLSFEQRLRHSTRIGSMTLSPWMSLTHLTHKLDAQTAQSLYTSDVRYSANKSSEWLSGFGLDLRSDPIDLGKRRSITLGAGINHLTSLKRETMSIAMQETGGFGSHGAVQREVFARPKINRTQIGLNAAVSLAPNFNVQAFYATDAGDLKQGQRVSLQANLRY</sequence>
<dbReference type="Pfam" id="PF13472">
    <property type="entry name" value="Lipase_GDSL_2"/>
    <property type="match status" value="1"/>
</dbReference>
<dbReference type="InterPro" id="IPR036514">
    <property type="entry name" value="SGNH_hydro_sf"/>
</dbReference>
<feature type="domain" description="SGNH hydrolase-type esterase" evidence="2">
    <location>
        <begin position="61"/>
        <end position="229"/>
    </location>
</feature>
<keyword evidence="4" id="KW-1185">Reference proteome</keyword>
<name>A0ABU1WGB5_9BURK</name>
<dbReference type="RefSeq" id="WP_310310716.1">
    <property type="nucleotide sequence ID" value="NZ_JAVDWU010000001.1"/>
</dbReference>
<evidence type="ECO:0000259" key="2">
    <source>
        <dbReference type="Pfam" id="PF13472"/>
    </source>
</evidence>
<comment type="caution">
    <text evidence="3">The sequence shown here is derived from an EMBL/GenBank/DDBJ whole genome shotgun (WGS) entry which is preliminary data.</text>
</comment>
<feature type="signal peptide" evidence="1">
    <location>
        <begin position="1"/>
        <end position="26"/>
    </location>
</feature>
<evidence type="ECO:0000313" key="3">
    <source>
        <dbReference type="EMBL" id="MDR7148317.1"/>
    </source>
</evidence>
<protein>
    <recommendedName>
        <fullName evidence="2">SGNH hydrolase-type esterase domain-containing protein</fullName>
    </recommendedName>
</protein>
<accession>A0ABU1WGB5</accession>
<evidence type="ECO:0000256" key="1">
    <source>
        <dbReference type="SAM" id="SignalP"/>
    </source>
</evidence>
<proteinExistence type="predicted"/>
<feature type="chain" id="PRO_5047258123" description="SGNH hydrolase-type esterase domain-containing protein" evidence="1">
    <location>
        <begin position="27"/>
        <end position="621"/>
    </location>
</feature>
<keyword evidence="1" id="KW-0732">Signal</keyword>
<dbReference type="InterPro" id="IPR013830">
    <property type="entry name" value="SGNH_hydro"/>
</dbReference>
<dbReference type="EMBL" id="JAVDWU010000001">
    <property type="protein sequence ID" value="MDR7148317.1"/>
    <property type="molecule type" value="Genomic_DNA"/>
</dbReference>
<dbReference type="Gene3D" id="3.40.50.1110">
    <property type="entry name" value="SGNH hydrolase"/>
    <property type="match status" value="1"/>
</dbReference>
<dbReference type="SUPFAM" id="SSF52266">
    <property type="entry name" value="SGNH hydrolase"/>
    <property type="match status" value="1"/>
</dbReference>
<reference evidence="3 4" key="1">
    <citation type="submission" date="2023-07" db="EMBL/GenBank/DDBJ databases">
        <title>Sorghum-associated microbial communities from plants grown in Nebraska, USA.</title>
        <authorList>
            <person name="Schachtman D."/>
        </authorList>
    </citation>
    <scope>NUCLEOTIDE SEQUENCE [LARGE SCALE GENOMIC DNA]</scope>
    <source>
        <strain evidence="3 4">4249</strain>
    </source>
</reference>
<evidence type="ECO:0000313" key="4">
    <source>
        <dbReference type="Proteomes" id="UP001265700"/>
    </source>
</evidence>
<dbReference type="PROSITE" id="PS51257">
    <property type="entry name" value="PROKAR_LIPOPROTEIN"/>
    <property type="match status" value="1"/>
</dbReference>
<organism evidence="3 4">
    <name type="scientific">Hydrogenophaga palleronii</name>
    <dbReference type="NCBI Taxonomy" id="65655"/>
    <lineage>
        <taxon>Bacteria</taxon>
        <taxon>Pseudomonadati</taxon>
        <taxon>Pseudomonadota</taxon>
        <taxon>Betaproteobacteria</taxon>
        <taxon>Burkholderiales</taxon>
        <taxon>Comamonadaceae</taxon>
        <taxon>Hydrogenophaga</taxon>
    </lineage>
</organism>
<gene>
    <name evidence="3" type="ORF">J2W49_000245</name>
</gene>
<dbReference type="Proteomes" id="UP001265700">
    <property type="component" value="Unassembled WGS sequence"/>
</dbReference>